<evidence type="ECO:0000313" key="12">
    <source>
        <dbReference type="Proteomes" id="UP000077355"/>
    </source>
</evidence>
<protein>
    <submittedName>
        <fullName evidence="11">DNA-binding response regulator</fullName>
    </submittedName>
</protein>
<dbReference type="InterPro" id="IPR018062">
    <property type="entry name" value="HTH_AraC-typ_CS"/>
</dbReference>
<feature type="domain" description="HTH araC/xylS-type" evidence="9">
    <location>
        <begin position="156"/>
        <end position="255"/>
    </location>
</feature>
<reference evidence="11 12" key="1">
    <citation type="submission" date="2016-03" db="EMBL/GenBank/DDBJ databases">
        <title>Draft genome sequence of Paenibacillus antarcticus CECT 5836.</title>
        <authorList>
            <person name="Shin S.-K."/>
            <person name="Yi H."/>
        </authorList>
    </citation>
    <scope>NUCLEOTIDE SEQUENCE [LARGE SCALE GENOMIC DNA]</scope>
    <source>
        <strain evidence="11 12">CECT 5836</strain>
    </source>
</reference>
<sequence length="259" mass="29847">MYTLMLVEDEELVRNGIKRFVPLSELNITEIIEASNGEEGLRLFESHRPDVVLLDINMPKMNGLEFARKIKELKPNVKIAVITGYDYYDYAVTALKIGIDDYVLKPVSKNDVFEVLSKLVDKMKREEQQTMLQDVVMEFKTTMNNNYSSDDAGYKVSIAQIVEDNISNPAFSLTILADQMGFSSGYMSVMFKRLFNVSFQDYMVSIRLERAKLQLLISDMKMYEISFAVGFDNPNYFSVAFKKKFGLSPLQYRERIKDS</sequence>
<keyword evidence="2" id="KW-0963">Cytoplasm</keyword>
<evidence type="ECO:0000256" key="3">
    <source>
        <dbReference type="ARBA" id="ARBA00022553"/>
    </source>
</evidence>
<dbReference type="PANTHER" id="PTHR42713">
    <property type="entry name" value="HISTIDINE KINASE-RELATED"/>
    <property type="match status" value="1"/>
</dbReference>
<proteinExistence type="predicted"/>
<dbReference type="GO" id="GO:0005737">
    <property type="term" value="C:cytoplasm"/>
    <property type="evidence" value="ECO:0007669"/>
    <property type="project" value="UniProtKB-SubCell"/>
</dbReference>
<comment type="subcellular location">
    <subcellularLocation>
        <location evidence="1">Cytoplasm</location>
    </subcellularLocation>
</comment>
<dbReference type="SUPFAM" id="SSF52172">
    <property type="entry name" value="CheY-like"/>
    <property type="match status" value="1"/>
</dbReference>
<dbReference type="InterPro" id="IPR011006">
    <property type="entry name" value="CheY-like_superfamily"/>
</dbReference>
<dbReference type="Pfam" id="PF00072">
    <property type="entry name" value="Response_reg"/>
    <property type="match status" value="1"/>
</dbReference>
<dbReference type="InterPro" id="IPR009057">
    <property type="entry name" value="Homeodomain-like_sf"/>
</dbReference>
<dbReference type="InterPro" id="IPR020449">
    <property type="entry name" value="Tscrpt_reg_AraC-type_HTH"/>
</dbReference>
<keyword evidence="12" id="KW-1185">Reference proteome</keyword>
<dbReference type="SMART" id="SM00342">
    <property type="entry name" value="HTH_ARAC"/>
    <property type="match status" value="1"/>
</dbReference>
<comment type="caution">
    <text evidence="11">The sequence shown here is derived from an EMBL/GenBank/DDBJ whole genome shotgun (WGS) entry which is preliminary data.</text>
</comment>
<evidence type="ECO:0000256" key="8">
    <source>
        <dbReference type="PROSITE-ProRule" id="PRU00169"/>
    </source>
</evidence>
<dbReference type="Gene3D" id="3.40.50.2300">
    <property type="match status" value="1"/>
</dbReference>
<organism evidence="11 12">
    <name type="scientific">Paenibacillus antarcticus</name>
    <dbReference type="NCBI Taxonomy" id="253703"/>
    <lineage>
        <taxon>Bacteria</taxon>
        <taxon>Bacillati</taxon>
        <taxon>Bacillota</taxon>
        <taxon>Bacilli</taxon>
        <taxon>Bacillales</taxon>
        <taxon>Paenibacillaceae</taxon>
        <taxon>Paenibacillus</taxon>
    </lineage>
</organism>
<keyword evidence="3 8" id="KW-0597">Phosphoprotein</keyword>
<dbReference type="PROSITE" id="PS50110">
    <property type="entry name" value="RESPONSE_REGULATORY"/>
    <property type="match status" value="1"/>
</dbReference>
<dbReference type="Pfam" id="PF12833">
    <property type="entry name" value="HTH_18"/>
    <property type="match status" value="1"/>
</dbReference>
<dbReference type="Gene3D" id="1.10.10.60">
    <property type="entry name" value="Homeodomain-like"/>
    <property type="match status" value="2"/>
</dbReference>
<dbReference type="InterPro" id="IPR001789">
    <property type="entry name" value="Sig_transdc_resp-reg_receiver"/>
</dbReference>
<keyword evidence="5" id="KW-0805">Transcription regulation</keyword>
<feature type="modified residue" description="4-aspartylphosphate" evidence="8">
    <location>
        <position position="55"/>
    </location>
</feature>
<name>A0A168QL06_9BACL</name>
<dbReference type="InterPro" id="IPR018060">
    <property type="entry name" value="HTH_AraC"/>
</dbReference>
<dbReference type="PANTHER" id="PTHR42713:SF3">
    <property type="entry name" value="TRANSCRIPTIONAL REGULATORY PROTEIN HPTR"/>
    <property type="match status" value="1"/>
</dbReference>
<evidence type="ECO:0000256" key="7">
    <source>
        <dbReference type="ARBA" id="ARBA00023163"/>
    </source>
</evidence>
<dbReference type="EMBL" id="LVJI01000002">
    <property type="protein sequence ID" value="OAB47904.1"/>
    <property type="molecule type" value="Genomic_DNA"/>
</dbReference>
<dbReference type="SMART" id="SM00448">
    <property type="entry name" value="REC"/>
    <property type="match status" value="1"/>
</dbReference>
<dbReference type="GO" id="GO:0003700">
    <property type="term" value="F:DNA-binding transcription factor activity"/>
    <property type="evidence" value="ECO:0007669"/>
    <property type="project" value="InterPro"/>
</dbReference>
<gene>
    <name evidence="11" type="ORF">PBAT_03250</name>
</gene>
<evidence type="ECO:0000259" key="10">
    <source>
        <dbReference type="PROSITE" id="PS50110"/>
    </source>
</evidence>
<evidence type="ECO:0000256" key="6">
    <source>
        <dbReference type="ARBA" id="ARBA00023125"/>
    </source>
</evidence>
<evidence type="ECO:0000313" key="11">
    <source>
        <dbReference type="EMBL" id="OAB47904.1"/>
    </source>
</evidence>
<dbReference type="CDD" id="cd17536">
    <property type="entry name" value="REC_YesN-like"/>
    <property type="match status" value="1"/>
</dbReference>
<evidence type="ECO:0000256" key="1">
    <source>
        <dbReference type="ARBA" id="ARBA00004496"/>
    </source>
</evidence>
<dbReference type="PRINTS" id="PR00032">
    <property type="entry name" value="HTHARAC"/>
</dbReference>
<dbReference type="PROSITE" id="PS01124">
    <property type="entry name" value="HTH_ARAC_FAMILY_2"/>
    <property type="match status" value="1"/>
</dbReference>
<dbReference type="GO" id="GO:0043565">
    <property type="term" value="F:sequence-specific DNA binding"/>
    <property type="evidence" value="ECO:0007669"/>
    <property type="project" value="InterPro"/>
</dbReference>
<keyword evidence="7" id="KW-0804">Transcription</keyword>
<evidence type="ECO:0000256" key="2">
    <source>
        <dbReference type="ARBA" id="ARBA00022490"/>
    </source>
</evidence>
<dbReference type="InterPro" id="IPR051552">
    <property type="entry name" value="HptR"/>
</dbReference>
<dbReference type="SUPFAM" id="SSF46689">
    <property type="entry name" value="Homeodomain-like"/>
    <property type="match status" value="1"/>
</dbReference>
<dbReference type="PROSITE" id="PS00041">
    <property type="entry name" value="HTH_ARAC_FAMILY_1"/>
    <property type="match status" value="1"/>
</dbReference>
<evidence type="ECO:0000256" key="5">
    <source>
        <dbReference type="ARBA" id="ARBA00023015"/>
    </source>
</evidence>
<dbReference type="Proteomes" id="UP000077355">
    <property type="component" value="Unassembled WGS sequence"/>
</dbReference>
<dbReference type="AlphaFoldDB" id="A0A168QL06"/>
<evidence type="ECO:0000256" key="4">
    <source>
        <dbReference type="ARBA" id="ARBA00023012"/>
    </source>
</evidence>
<feature type="domain" description="Response regulatory" evidence="10">
    <location>
        <begin position="3"/>
        <end position="120"/>
    </location>
</feature>
<dbReference type="OrthoDB" id="2666291at2"/>
<accession>A0A168QL06</accession>
<dbReference type="GO" id="GO:0000160">
    <property type="term" value="P:phosphorelay signal transduction system"/>
    <property type="evidence" value="ECO:0007669"/>
    <property type="project" value="UniProtKB-KW"/>
</dbReference>
<dbReference type="RefSeq" id="WP_068646501.1">
    <property type="nucleotide sequence ID" value="NZ_CP043611.1"/>
</dbReference>
<keyword evidence="6 11" id="KW-0238">DNA-binding</keyword>
<keyword evidence="4" id="KW-0902">Two-component regulatory system</keyword>
<evidence type="ECO:0000259" key="9">
    <source>
        <dbReference type="PROSITE" id="PS01124"/>
    </source>
</evidence>